<sequence length="410" mass="45194">MTPVYHSFPPSPSPSAAPTVTTQLHTIHTNHDSPQAGPSGSTGQSAGFVTINPTPSPIDPTTESAGLASNSLSPMPPVQPRARKGRYIDYTSGPDGISQPYYFKLPDNWADCLPIGPALHRDGFYKSTDVLQLADASCSAEILKELSIYQHFTQPADNLRLDNCFQSLVQQALVQSPYVYLAALAAMETTNHRLISLPIPLIIFPGSPGSPLMDSTFPFAKYIQSDKKWWDISGGDLKVVAHQLPEEEFSTTQLLARELIAMPPQLLWTTETYVPKGSSSSATATPTKFVEVRYIPVTPKGRLDFDYWPHGTLDHISHCNHDLRAPTVTGWGTESLKLGKRFKTAIEMRGVRAIGDALLGLMSWRSPLVQLELRQLFDAPTGDWFNVKFAAQIQTRFDEKLSSMVETLEL</sequence>
<organism evidence="2 3">
    <name type="scientific">Choiromyces venosus 120613-1</name>
    <dbReference type="NCBI Taxonomy" id="1336337"/>
    <lineage>
        <taxon>Eukaryota</taxon>
        <taxon>Fungi</taxon>
        <taxon>Dikarya</taxon>
        <taxon>Ascomycota</taxon>
        <taxon>Pezizomycotina</taxon>
        <taxon>Pezizomycetes</taxon>
        <taxon>Pezizales</taxon>
        <taxon>Tuberaceae</taxon>
        <taxon>Choiromyces</taxon>
    </lineage>
</organism>
<dbReference type="EMBL" id="ML120723">
    <property type="protein sequence ID" value="RPA88658.1"/>
    <property type="molecule type" value="Genomic_DNA"/>
</dbReference>
<protein>
    <submittedName>
        <fullName evidence="2">Uncharacterized protein</fullName>
    </submittedName>
</protein>
<feature type="region of interest" description="Disordered" evidence="1">
    <location>
        <begin position="1"/>
        <end position="20"/>
    </location>
</feature>
<feature type="region of interest" description="Disordered" evidence="1">
    <location>
        <begin position="28"/>
        <end position="81"/>
    </location>
</feature>
<dbReference type="OrthoDB" id="5479462at2759"/>
<dbReference type="STRING" id="1336337.A0A3N4IV55"/>
<name>A0A3N4IV55_9PEZI</name>
<evidence type="ECO:0000313" key="3">
    <source>
        <dbReference type="Proteomes" id="UP000276215"/>
    </source>
</evidence>
<keyword evidence="3" id="KW-1185">Reference proteome</keyword>
<dbReference type="Proteomes" id="UP000276215">
    <property type="component" value="Unassembled WGS sequence"/>
</dbReference>
<evidence type="ECO:0000313" key="2">
    <source>
        <dbReference type="EMBL" id="RPA88658.1"/>
    </source>
</evidence>
<accession>A0A3N4IV55</accession>
<gene>
    <name evidence="2" type="ORF">L873DRAFT_1849643</name>
</gene>
<evidence type="ECO:0000256" key="1">
    <source>
        <dbReference type="SAM" id="MobiDB-lite"/>
    </source>
</evidence>
<proteinExistence type="predicted"/>
<reference evidence="2 3" key="1">
    <citation type="journal article" date="2018" name="Nat. Ecol. Evol.">
        <title>Pezizomycetes genomes reveal the molecular basis of ectomycorrhizal truffle lifestyle.</title>
        <authorList>
            <person name="Murat C."/>
            <person name="Payen T."/>
            <person name="Noel B."/>
            <person name="Kuo A."/>
            <person name="Morin E."/>
            <person name="Chen J."/>
            <person name="Kohler A."/>
            <person name="Krizsan K."/>
            <person name="Balestrini R."/>
            <person name="Da Silva C."/>
            <person name="Montanini B."/>
            <person name="Hainaut M."/>
            <person name="Levati E."/>
            <person name="Barry K.W."/>
            <person name="Belfiori B."/>
            <person name="Cichocki N."/>
            <person name="Clum A."/>
            <person name="Dockter R.B."/>
            <person name="Fauchery L."/>
            <person name="Guy J."/>
            <person name="Iotti M."/>
            <person name="Le Tacon F."/>
            <person name="Lindquist E.A."/>
            <person name="Lipzen A."/>
            <person name="Malagnac F."/>
            <person name="Mello A."/>
            <person name="Molinier V."/>
            <person name="Miyauchi S."/>
            <person name="Poulain J."/>
            <person name="Riccioni C."/>
            <person name="Rubini A."/>
            <person name="Sitrit Y."/>
            <person name="Splivallo R."/>
            <person name="Traeger S."/>
            <person name="Wang M."/>
            <person name="Zifcakova L."/>
            <person name="Wipf D."/>
            <person name="Zambonelli A."/>
            <person name="Paolocci F."/>
            <person name="Nowrousian M."/>
            <person name="Ottonello S."/>
            <person name="Baldrian P."/>
            <person name="Spatafora J.W."/>
            <person name="Henrissat B."/>
            <person name="Nagy L.G."/>
            <person name="Aury J.M."/>
            <person name="Wincker P."/>
            <person name="Grigoriev I.V."/>
            <person name="Bonfante P."/>
            <person name="Martin F.M."/>
        </authorList>
    </citation>
    <scope>NUCLEOTIDE SEQUENCE [LARGE SCALE GENOMIC DNA]</scope>
    <source>
        <strain evidence="2 3">120613-1</strain>
    </source>
</reference>
<feature type="compositionally biased region" description="Polar residues" evidence="1">
    <location>
        <begin position="28"/>
        <end position="73"/>
    </location>
</feature>
<dbReference type="AlphaFoldDB" id="A0A3N4IV55"/>
<feature type="non-terminal residue" evidence="2">
    <location>
        <position position="410"/>
    </location>
</feature>